<feature type="signal peptide" evidence="1">
    <location>
        <begin position="1"/>
        <end position="20"/>
    </location>
</feature>
<feature type="chain" id="PRO_5021358079" description="Ecp2 effector protein domain-containing protein" evidence="1">
    <location>
        <begin position="21"/>
        <end position="221"/>
    </location>
</feature>
<gene>
    <name evidence="2" type="ORF">BPAE_0223g00020</name>
</gene>
<dbReference type="AlphaFoldDB" id="A0A4Z1FFB3"/>
<protein>
    <recommendedName>
        <fullName evidence="4">Ecp2 effector protein domain-containing protein</fullName>
    </recommendedName>
</protein>
<accession>A0A4Z1FFB3</accession>
<evidence type="ECO:0000256" key="1">
    <source>
        <dbReference type="SAM" id="SignalP"/>
    </source>
</evidence>
<keyword evidence="3" id="KW-1185">Reference proteome</keyword>
<name>A0A4Z1FFB3_9HELO</name>
<reference evidence="2 3" key="1">
    <citation type="submission" date="2017-12" db="EMBL/GenBank/DDBJ databases">
        <title>Comparative genomics of Botrytis spp.</title>
        <authorList>
            <person name="Valero-Jimenez C.A."/>
            <person name="Tapia P."/>
            <person name="Veloso J."/>
            <person name="Silva-Moreno E."/>
            <person name="Staats M."/>
            <person name="Valdes J.H."/>
            <person name="Van Kan J.A.L."/>
        </authorList>
    </citation>
    <scope>NUCLEOTIDE SEQUENCE [LARGE SCALE GENOMIC DNA]</scope>
    <source>
        <strain evidence="2 3">Bp0003</strain>
    </source>
</reference>
<evidence type="ECO:0000313" key="3">
    <source>
        <dbReference type="Proteomes" id="UP000297910"/>
    </source>
</evidence>
<keyword evidence="1" id="KW-0732">Signal</keyword>
<dbReference type="EMBL" id="PQXI01000222">
    <property type="protein sequence ID" value="TGO21373.1"/>
    <property type="molecule type" value="Genomic_DNA"/>
</dbReference>
<evidence type="ECO:0000313" key="2">
    <source>
        <dbReference type="EMBL" id="TGO21373.1"/>
    </source>
</evidence>
<comment type="caution">
    <text evidence="2">The sequence shown here is derived from an EMBL/GenBank/DDBJ whole genome shotgun (WGS) entry which is preliminary data.</text>
</comment>
<dbReference type="Proteomes" id="UP000297910">
    <property type="component" value="Unassembled WGS sequence"/>
</dbReference>
<sequence length="221" mass="23942">MFICTPLLLFLSALSVTALGDPEIYPAQITPAPTTLQSLALRDTAEATTTYRDPPDIVRVKPTPFASFCCSYNTTKVSDSLVKASYVLNLNGFGNTDSSPAHSSKSTDLECVPRLKDAIDEAFMSEDGYEKSLWCYPSYGGINDTYVVLDMTAPSKDQGAALLKVMRKWAPNWAATSVAAAAGSESTPWVDPRNLVPDDATCQKGSSSCSSQQVRFYYSFP</sequence>
<organism evidence="2 3">
    <name type="scientific">Botrytis paeoniae</name>
    <dbReference type="NCBI Taxonomy" id="278948"/>
    <lineage>
        <taxon>Eukaryota</taxon>
        <taxon>Fungi</taxon>
        <taxon>Dikarya</taxon>
        <taxon>Ascomycota</taxon>
        <taxon>Pezizomycotina</taxon>
        <taxon>Leotiomycetes</taxon>
        <taxon>Helotiales</taxon>
        <taxon>Sclerotiniaceae</taxon>
        <taxon>Botrytis</taxon>
    </lineage>
</organism>
<proteinExistence type="predicted"/>
<evidence type="ECO:0008006" key="4">
    <source>
        <dbReference type="Google" id="ProtNLM"/>
    </source>
</evidence>